<comment type="caution">
    <text evidence="2">The sequence shown here is derived from an EMBL/GenBank/DDBJ whole genome shotgun (WGS) entry which is preliminary data.</text>
</comment>
<feature type="transmembrane region" description="Helical" evidence="1">
    <location>
        <begin position="201"/>
        <end position="221"/>
    </location>
</feature>
<keyword evidence="1" id="KW-0472">Membrane</keyword>
<dbReference type="Proteomes" id="UP000678237">
    <property type="component" value="Unassembled WGS sequence"/>
</dbReference>
<reference evidence="2" key="1">
    <citation type="submission" date="2021-03" db="EMBL/GenBank/DDBJ databases">
        <authorList>
            <person name="Jaffe A."/>
        </authorList>
    </citation>
    <scope>NUCLEOTIDE SEQUENCE</scope>
    <source>
        <strain evidence="2">RIFCSPLOWO2_01_FULL_58_19</strain>
    </source>
</reference>
<name>A0A8T4L8S6_9ARCH</name>
<evidence type="ECO:0000313" key="3">
    <source>
        <dbReference type="Proteomes" id="UP000678237"/>
    </source>
</evidence>
<protein>
    <submittedName>
        <fullName evidence="2">Uncharacterized protein</fullName>
    </submittedName>
</protein>
<organism evidence="2 3">
    <name type="scientific">Candidatus Iainarchaeum sp</name>
    <dbReference type="NCBI Taxonomy" id="3101447"/>
    <lineage>
        <taxon>Archaea</taxon>
        <taxon>Candidatus Iainarchaeota</taxon>
        <taxon>Candidatus Iainarchaeia</taxon>
        <taxon>Candidatus Iainarchaeales</taxon>
        <taxon>Candidatus Iainarchaeaceae</taxon>
        <taxon>Candidatus Iainarchaeum</taxon>
    </lineage>
</organism>
<gene>
    <name evidence="2" type="ORF">J4203_00375</name>
</gene>
<accession>A0A8T4L8S6</accession>
<keyword evidence="1" id="KW-1133">Transmembrane helix</keyword>
<keyword evidence="1" id="KW-0812">Transmembrane</keyword>
<evidence type="ECO:0000256" key="1">
    <source>
        <dbReference type="SAM" id="Phobius"/>
    </source>
</evidence>
<evidence type="ECO:0000313" key="2">
    <source>
        <dbReference type="EMBL" id="MBS3062302.1"/>
    </source>
</evidence>
<proteinExistence type="predicted"/>
<feature type="transmembrane region" description="Helical" evidence="1">
    <location>
        <begin position="265"/>
        <end position="286"/>
    </location>
</feature>
<sequence>MQPAKGFPVPVLAFLFLSLLVVPAAFATISPPDPQSAAKILVRNMLDYPGTFATLQTSFGEWIPLDLDNIERAQGIQGEAKACISLGDFEDDKDFVEDPPGQIIRFVGTGFRDENLSVVCDQGTKLLDVAGAWAADCDCASQPATCCLVALTERDFGAPPPAKRTTWYSGAEYSDTPVDNSGTPAPAQPLTPSAPEPVLDFPLGLIVFYLAGIALASAAFYGLYKFGLLKSREAVTIKSKAVLFLVALPFLPWTVFLFLKTEALVALFAPFVVIGPLLFPLLDILASGWIVASQLRAKDWKRLPGSALGVVLLAMSTVLWLAMFAFWFIPRAA</sequence>
<dbReference type="EMBL" id="JAGVWE010000002">
    <property type="protein sequence ID" value="MBS3062302.1"/>
    <property type="molecule type" value="Genomic_DNA"/>
</dbReference>
<feature type="transmembrane region" description="Helical" evidence="1">
    <location>
        <begin position="307"/>
        <end position="329"/>
    </location>
</feature>
<feature type="transmembrane region" description="Helical" evidence="1">
    <location>
        <begin position="241"/>
        <end position="259"/>
    </location>
</feature>
<reference evidence="2" key="2">
    <citation type="submission" date="2021-05" db="EMBL/GenBank/DDBJ databases">
        <title>Protein family content uncovers lineage relationships and bacterial pathway maintenance mechanisms in DPANN archaea.</title>
        <authorList>
            <person name="Castelle C.J."/>
            <person name="Meheust R."/>
            <person name="Jaffe A.L."/>
            <person name="Seitz K."/>
            <person name="Gong X."/>
            <person name="Baker B.J."/>
            <person name="Banfield J.F."/>
        </authorList>
    </citation>
    <scope>NUCLEOTIDE SEQUENCE</scope>
    <source>
        <strain evidence="2">RIFCSPLOWO2_01_FULL_58_19</strain>
    </source>
</reference>
<dbReference type="AlphaFoldDB" id="A0A8T4L8S6"/>